<dbReference type="GO" id="GO:0006047">
    <property type="term" value="P:UDP-N-acetylglucosamine metabolic process"/>
    <property type="evidence" value="ECO:0007669"/>
    <property type="project" value="TreeGrafter"/>
</dbReference>
<reference evidence="3 4" key="2">
    <citation type="submission" date="2009-02" db="EMBL/GenBank/DDBJ databases">
        <title>Draft genome sequence of Holdemania filiformis DSM 12042.</title>
        <authorList>
            <person name="Sudarsanam P."/>
            <person name="Ley R."/>
            <person name="Guruge J."/>
            <person name="Turnbaugh P.J."/>
            <person name="Mahowald M."/>
            <person name="Liep D."/>
            <person name="Gordon J."/>
        </authorList>
    </citation>
    <scope>NUCLEOTIDE SEQUENCE [LARGE SCALE GENOMIC DNA]</scope>
    <source>
        <strain evidence="3 4">DSM 12042</strain>
    </source>
</reference>
<dbReference type="AlphaFoldDB" id="B9Y569"/>
<dbReference type="SUPFAM" id="SSF53697">
    <property type="entry name" value="SIS domain"/>
    <property type="match status" value="1"/>
</dbReference>
<dbReference type="GO" id="GO:0004360">
    <property type="term" value="F:glutamine-fructose-6-phosphate transaminase (isomerizing) activity"/>
    <property type="evidence" value="ECO:0007669"/>
    <property type="project" value="TreeGrafter"/>
</dbReference>
<dbReference type="eggNOG" id="COG0449">
    <property type="taxonomic scope" value="Bacteria"/>
</dbReference>
<dbReference type="PANTHER" id="PTHR10937:SF17">
    <property type="entry name" value="GLUCOSAMINE-FRUCTOSE-6-PHOSPHATE AMINOTRANSFERASE"/>
    <property type="match status" value="1"/>
</dbReference>
<dbReference type="PANTHER" id="PTHR10937">
    <property type="entry name" value="GLUCOSAMINE--FRUCTOSE-6-PHOSPHATE AMINOTRANSFERASE, ISOMERIZING"/>
    <property type="match status" value="1"/>
</dbReference>
<feature type="domain" description="SIS" evidence="2">
    <location>
        <begin position="36"/>
        <end position="177"/>
    </location>
</feature>
<dbReference type="PROSITE" id="PS51464">
    <property type="entry name" value="SIS"/>
    <property type="match status" value="1"/>
</dbReference>
<name>B9Y569_9FIRM</name>
<dbReference type="GO" id="GO:0006002">
    <property type="term" value="P:fructose 6-phosphate metabolic process"/>
    <property type="evidence" value="ECO:0007669"/>
    <property type="project" value="TreeGrafter"/>
</dbReference>
<sequence>MKGNKCMQESMRNYIMETPDQCQQNIMQAAELTQIITDEFCKQTYKRIQIVASGSSYNAAVTARYFMEKTLKLKVEVLTSFSTLNYETMFDAETFYIGLGQSGRSTNTNAAMRKIIDRGYSLIGLTGNVESEMKCNCTQICNWGVGIEKIGYVTKGYTTAVLFLMLFAVEAARKTNRLRSQEANSILKEMLSMTECMKKVIHQTESWYKANTAGLFTEMNRIQITGYGSNLGVAMEGALKIEETLARAATAYEMEEYLHGPCYETTPDRTVMIIDAPGSASSRAYQLYQKLFALTPKTYLITTRKCEGEHVLSLPYPVKEELSVFINIIPFQLIAALGREQGGNPYEDRFTVFGDAMSTKSPRKGNEVGL</sequence>
<evidence type="ECO:0000256" key="1">
    <source>
        <dbReference type="ARBA" id="ARBA00022737"/>
    </source>
</evidence>
<dbReference type="GO" id="GO:0097367">
    <property type="term" value="F:carbohydrate derivative binding"/>
    <property type="evidence" value="ECO:0007669"/>
    <property type="project" value="InterPro"/>
</dbReference>
<dbReference type="InterPro" id="IPR035466">
    <property type="entry name" value="GlmS/AgaS_SIS"/>
</dbReference>
<accession>B9Y569</accession>
<dbReference type="Proteomes" id="UP000005950">
    <property type="component" value="Unassembled WGS sequence"/>
</dbReference>
<dbReference type="InterPro" id="IPR001347">
    <property type="entry name" value="SIS_dom"/>
</dbReference>
<reference evidence="3 4" key="1">
    <citation type="submission" date="2008-12" db="EMBL/GenBank/DDBJ databases">
        <authorList>
            <person name="Fulton L."/>
            <person name="Clifton S."/>
            <person name="Fulton B."/>
            <person name="Xu J."/>
            <person name="Minx P."/>
            <person name="Pepin K.H."/>
            <person name="Johnson M."/>
            <person name="Bhonagiri V."/>
            <person name="Nash W.E."/>
            <person name="Mardis E.R."/>
            <person name="Wilson R.K."/>
        </authorList>
    </citation>
    <scope>NUCLEOTIDE SEQUENCE [LARGE SCALE GENOMIC DNA]</scope>
    <source>
        <strain evidence="3 4">DSM 12042</strain>
    </source>
</reference>
<dbReference type="InterPro" id="IPR035490">
    <property type="entry name" value="GlmS/FrlB_SIS"/>
</dbReference>
<dbReference type="GO" id="GO:0006487">
    <property type="term" value="P:protein N-linked glycosylation"/>
    <property type="evidence" value="ECO:0007669"/>
    <property type="project" value="TreeGrafter"/>
</dbReference>
<evidence type="ECO:0000313" key="4">
    <source>
        <dbReference type="Proteomes" id="UP000005950"/>
    </source>
</evidence>
<evidence type="ECO:0000313" key="3">
    <source>
        <dbReference type="EMBL" id="EEF68982.1"/>
    </source>
</evidence>
<comment type="caution">
    <text evidence="3">The sequence shown here is derived from an EMBL/GenBank/DDBJ whole genome shotgun (WGS) entry which is preliminary data.</text>
</comment>
<dbReference type="Pfam" id="PF01380">
    <property type="entry name" value="SIS"/>
    <property type="match status" value="2"/>
</dbReference>
<dbReference type="CDD" id="cd05009">
    <property type="entry name" value="SIS_GlmS_GlmD_2"/>
    <property type="match status" value="1"/>
</dbReference>
<protein>
    <submittedName>
        <fullName evidence="3">SIS domain protein</fullName>
    </submittedName>
</protein>
<keyword evidence="1" id="KW-0677">Repeat</keyword>
<dbReference type="HOGENOM" id="CLU_012520_1_0_9"/>
<dbReference type="CDD" id="cd05008">
    <property type="entry name" value="SIS_GlmS_GlmD_1"/>
    <property type="match status" value="1"/>
</dbReference>
<proteinExistence type="predicted"/>
<dbReference type="Gene3D" id="3.40.50.10490">
    <property type="entry name" value="Glucose-6-phosphate isomerase like protein, domain 1"/>
    <property type="match status" value="2"/>
</dbReference>
<dbReference type="InterPro" id="IPR046348">
    <property type="entry name" value="SIS_dom_sf"/>
</dbReference>
<evidence type="ECO:0000259" key="2">
    <source>
        <dbReference type="PROSITE" id="PS51464"/>
    </source>
</evidence>
<gene>
    <name evidence="3" type="ORF">HOLDEFILI_00950</name>
</gene>
<dbReference type="STRING" id="545696.HOLDEFILI_00950"/>
<organism evidence="3 4">
    <name type="scientific">Holdemania filiformis DSM 12042</name>
    <dbReference type="NCBI Taxonomy" id="545696"/>
    <lineage>
        <taxon>Bacteria</taxon>
        <taxon>Bacillati</taxon>
        <taxon>Bacillota</taxon>
        <taxon>Erysipelotrichia</taxon>
        <taxon>Erysipelotrichales</taxon>
        <taxon>Erysipelotrichaceae</taxon>
        <taxon>Holdemania</taxon>
    </lineage>
</organism>
<dbReference type="EMBL" id="ACCF01000054">
    <property type="protein sequence ID" value="EEF68982.1"/>
    <property type="molecule type" value="Genomic_DNA"/>
</dbReference>
<dbReference type="OrthoDB" id="5150296at2"/>